<evidence type="ECO:0000259" key="4">
    <source>
        <dbReference type="SMART" id="SM00893"/>
    </source>
</evidence>
<dbReference type="InterPro" id="IPR014730">
    <property type="entry name" value="ETF_a/b_N"/>
</dbReference>
<dbReference type="AlphaFoldDB" id="A0A401LZG2"/>
<dbReference type="Pfam" id="PF01012">
    <property type="entry name" value="ETF"/>
    <property type="match status" value="1"/>
</dbReference>
<comment type="similarity">
    <text evidence="1">Belongs to the ETF beta-subunit/FixA family.</text>
</comment>
<dbReference type="PANTHER" id="PTHR21294:SF17">
    <property type="entry name" value="PROTEIN FIXA"/>
    <property type="match status" value="1"/>
</dbReference>
<evidence type="ECO:0000256" key="2">
    <source>
        <dbReference type="ARBA" id="ARBA00022982"/>
    </source>
</evidence>
<dbReference type="PROSITE" id="PS01065">
    <property type="entry name" value="ETF_BETA"/>
    <property type="match status" value="1"/>
</dbReference>
<dbReference type="RefSeq" id="WP_125042409.1">
    <property type="nucleotide sequence ID" value="NZ_BHWB01000017.1"/>
</dbReference>
<evidence type="ECO:0000256" key="1">
    <source>
        <dbReference type="ARBA" id="ARBA00007557"/>
    </source>
</evidence>
<comment type="caution">
    <text evidence="5">The sequence shown here is derived from an EMBL/GenBank/DDBJ whole genome shotgun (WGS) entry which is preliminary data.</text>
</comment>
<reference evidence="5 6" key="1">
    <citation type="submission" date="2018-10" db="EMBL/GenBank/DDBJ databases">
        <title>Draft Genome Sequence of Bacteroides sp. KCTC 15687.</title>
        <authorList>
            <person name="Yu S.Y."/>
            <person name="Kim J.S."/>
            <person name="Oh B.S."/>
            <person name="Park S.H."/>
            <person name="Kang S.W."/>
            <person name="Park J.E."/>
            <person name="Choi S.H."/>
            <person name="Han K.I."/>
            <person name="Lee K.C."/>
            <person name="Eom M.K."/>
            <person name="Suh M.K."/>
            <person name="Lee D.H."/>
            <person name="Yoon H."/>
            <person name="Kim B."/>
            <person name="Yang S.J."/>
            <person name="Lee J.S."/>
            <person name="Lee J.H."/>
        </authorList>
    </citation>
    <scope>NUCLEOTIDE SEQUENCE [LARGE SCALE GENOMIC DNA]</scope>
    <source>
        <strain evidence="5 6">KCTC 15687</strain>
    </source>
</reference>
<dbReference type="PIRSF" id="PIRSF000090">
    <property type="entry name" value="Beta-ETF"/>
    <property type="match status" value="1"/>
</dbReference>
<dbReference type="GO" id="GO:0009055">
    <property type="term" value="F:electron transfer activity"/>
    <property type="evidence" value="ECO:0007669"/>
    <property type="project" value="InterPro"/>
</dbReference>
<dbReference type="PANTHER" id="PTHR21294">
    <property type="entry name" value="ELECTRON TRANSFER FLAVOPROTEIN BETA-SUBUNIT"/>
    <property type="match status" value="1"/>
</dbReference>
<dbReference type="InterPro" id="IPR014729">
    <property type="entry name" value="Rossmann-like_a/b/a_fold"/>
</dbReference>
<feature type="domain" description="Electron transfer flavoprotein alpha/beta-subunit N-terminal" evidence="4">
    <location>
        <begin position="26"/>
        <end position="210"/>
    </location>
</feature>
<keyword evidence="6" id="KW-1185">Reference proteome</keyword>
<evidence type="ECO:0000256" key="3">
    <source>
        <dbReference type="ARBA" id="ARBA00040635"/>
    </source>
</evidence>
<keyword evidence="2" id="KW-0813">Transport</keyword>
<dbReference type="InterPro" id="IPR033948">
    <property type="entry name" value="ETF_beta_N"/>
</dbReference>
<dbReference type="InterPro" id="IPR012255">
    <property type="entry name" value="ETF_b"/>
</dbReference>
<name>A0A401LZG2_9BACE</name>
<dbReference type="OrthoDB" id="9804960at2"/>
<evidence type="ECO:0000313" key="6">
    <source>
        <dbReference type="Proteomes" id="UP000288079"/>
    </source>
</evidence>
<dbReference type="SUPFAM" id="SSF52402">
    <property type="entry name" value="Adenine nucleotide alpha hydrolases-like"/>
    <property type="match status" value="1"/>
</dbReference>
<organism evidence="5 6">
    <name type="scientific">Bacteroides faecalis</name>
    <dbReference type="NCBI Taxonomy" id="2447885"/>
    <lineage>
        <taxon>Bacteria</taxon>
        <taxon>Pseudomonadati</taxon>
        <taxon>Bacteroidota</taxon>
        <taxon>Bacteroidia</taxon>
        <taxon>Bacteroidales</taxon>
        <taxon>Bacteroidaceae</taxon>
        <taxon>Bacteroides</taxon>
    </lineage>
</organism>
<keyword evidence="2" id="KW-0249">Electron transport</keyword>
<protein>
    <recommendedName>
        <fullName evidence="3">Protein FixA</fullName>
    </recommendedName>
</protein>
<dbReference type="SMART" id="SM00893">
    <property type="entry name" value="ETF"/>
    <property type="match status" value="1"/>
</dbReference>
<dbReference type="Proteomes" id="UP000288079">
    <property type="component" value="Unassembled WGS sequence"/>
</dbReference>
<dbReference type="InterPro" id="IPR000049">
    <property type="entry name" value="ET-Flavoprotein_bsu_CS"/>
</dbReference>
<dbReference type="CDD" id="cd01714">
    <property type="entry name" value="ETF_beta"/>
    <property type="match status" value="1"/>
</dbReference>
<dbReference type="EMBL" id="BHWB01000017">
    <property type="protein sequence ID" value="GCB36939.1"/>
    <property type="molecule type" value="Genomic_DNA"/>
</dbReference>
<evidence type="ECO:0000313" key="5">
    <source>
        <dbReference type="EMBL" id="GCB36939.1"/>
    </source>
</evidence>
<proteinExistence type="inferred from homology"/>
<gene>
    <name evidence="5" type="ORF">KGMB02408_38840</name>
</gene>
<dbReference type="Gene3D" id="3.40.50.620">
    <property type="entry name" value="HUPs"/>
    <property type="match status" value="1"/>
</dbReference>
<accession>A0A401LZG2</accession>
<sequence length="290" mass="31191">MSLKIVVLAKQVPDTRNVGKDAMKADGTINRAALPAIFNPEDLNALEQALRLKDAHPGSTVTILTMGPGRAADIIREGLFRGADNGYLLTDRAFAGADTLATSYALATAIRKIGECDIIIGGRQAIDGDTAQVGPQVAEKLGLTQITYAEEILEVGEGKIKVKRHIDGGVETVEGPLPIVITVNGSATPCRPRNAKLVQKYKHAKTVTEKQQGNLDYTDLYDKRDYLNLTEWSVSDVNGDLVQCGLSGSPTKVKAIQNIVFQAKESKTISDSDRDVEDLIVELLANHTIG</sequence>